<dbReference type="EMBL" id="BBJM01000002">
    <property type="protein sequence ID" value="GAK47078.1"/>
    <property type="molecule type" value="Genomic_DNA"/>
</dbReference>
<reference evidence="3" key="1">
    <citation type="journal article" date="2014" name="Genome Announc.">
        <title>Draft Genome Sequence of Lactobacillus oryzae Strain SG293T.</title>
        <authorList>
            <person name="Tanizawa Y."/>
            <person name="Fujisawa T."/>
            <person name="Mochizuki T."/>
            <person name="Kaminuma E."/>
            <person name="Nakamura Y."/>
            <person name="Tohno M."/>
        </authorList>
    </citation>
    <scope>NUCLEOTIDE SEQUENCE [LARGE SCALE GENOMIC DNA]</scope>
    <source>
        <strain evidence="3">SG293</strain>
    </source>
</reference>
<gene>
    <name evidence="3" type="primary">rsgA</name>
    <name evidence="3" type="ORF">LOSG293_020160</name>
</gene>
<dbReference type="Proteomes" id="UP000028700">
    <property type="component" value="Unassembled WGS sequence"/>
</dbReference>
<evidence type="ECO:0000256" key="1">
    <source>
        <dbReference type="ARBA" id="ARBA00022517"/>
    </source>
</evidence>
<dbReference type="eggNOG" id="COG1162">
    <property type="taxonomic scope" value="Bacteria"/>
</dbReference>
<dbReference type="Gene3D" id="1.10.40.50">
    <property type="entry name" value="Probable gtpase engc, domain 3"/>
    <property type="match status" value="1"/>
</dbReference>
<feature type="domain" description="EngC GTPase" evidence="2">
    <location>
        <begin position="89"/>
        <end position="233"/>
    </location>
</feature>
<keyword evidence="1" id="KW-0690">Ribosome biogenesis</keyword>
<evidence type="ECO:0000259" key="2">
    <source>
        <dbReference type="PROSITE" id="PS50936"/>
    </source>
</evidence>
<dbReference type="InterPro" id="IPR010914">
    <property type="entry name" value="RsgA_GTPase_dom"/>
</dbReference>
<comment type="caution">
    <text evidence="3">The sequence shown here is derived from an EMBL/GenBank/DDBJ whole genome shotgun (WGS) entry which is preliminary data.</text>
</comment>
<dbReference type="PROSITE" id="PS50936">
    <property type="entry name" value="ENGC_GTPASE"/>
    <property type="match status" value="1"/>
</dbReference>
<dbReference type="Gene3D" id="3.40.50.300">
    <property type="entry name" value="P-loop containing nucleotide triphosphate hydrolases"/>
    <property type="match status" value="1"/>
</dbReference>
<dbReference type="CDD" id="cd01854">
    <property type="entry name" value="YjeQ_EngC"/>
    <property type="match status" value="1"/>
</dbReference>
<sequence>MLKFPETQMKQPTYRVTNVNHDNYQVIDANLVPFTARLAGHFYQAELRPVIGDYVTGQLTPDFVLIEQVLPRQTELKRQQDDHVQFFGTNIDFVFITMALNQDFNLNRLQRYLTLAYDSGVTPIIILTKADLAENIDENLFQIDEITFGAVPTILTSANEPVAAKEKLMAILKPDTTGIFVGSSGVGKSTLLNLLQEDATIATKTIRSDGKGRHTTTTRQLHYLSVIDSPGVRSVGISADSDAAVDQVFQEITALSQHCRFSDCTHTNEPDCAVQKALQDGDLDITV</sequence>
<dbReference type="STRING" id="1291743.LOSG293_020160"/>
<dbReference type="GO" id="GO:0042254">
    <property type="term" value="P:ribosome biogenesis"/>
    <property type="evidence" value="ECO:0007669"/>
    <property type="project" value="UniProtKB-KW"/>
</dbReference>
<keyword evidence="4" id="KW-1185">Reference proteome</keyword>
<dbReference type="AlphaFoldDB" id="A0A081BGB0"/>
<dbReference type="InterPro" id="IPR027417">
    <property type="entry name" value="P-loop_NTPase"/>
</dbReference>
<dbReference type="PANTHER" id="PTHR32120:SF10">
    <property type="entry name" value="SMALL RIBOSOMAL SUBUNIT BIOGENESIS GTPASE RSGA"/>
    <property type="match status" value="1"/>
</dbReference>
<dbReference type="Pfam" id="PF03193">
    <property type="entry name" value="RsgA_GTPase"/>
    <property type="match status" value="1"/>
</dbReference>
<protein>
    <submittedName>
        <fullName evidence="3">Ribosome biogenesis GTPase</fullName>
    </submittedName>
</protein>
<dbReference type="GO" id="GO:0005525">
    <property type="term" value="F:GTP binding"/>
    <property type="evidence" value="ECO:0007669"/>
    <property type="project" value="InterPro"/>
</dbReference>
<name>A0A081BGB0_9LACO</name>
<evidence type="ECO:0000313" key="4">
    <source>
        <dbReference type="Proteomes" id="UP000028700"/>
    </source>
</evidence>
<dbReference type="NCBIfam" id="TIGR00157">
    <property type="entry name" value="ribosome small subunit-dependent GTPase A"/>
    <property type="match status" value="1"/>
</dbReference>
<dbReference type="OrthoDB" id="9809485at2"/>
<dbReference type="RefSeq" id="WP_051907141.1">
    <property type="nucleotide sequence ID" value="NZ_BBAZ01000008.1"/>
</dbReference>
<organism evidence="3 4">
    <name type="scientific">Secundilactobacillus oryzae JCM 18671</name>
    <dbReference type="NCBI Taxonomy" id="1291743"/>
    <lineage>
        <taxon>Bacteria</taxon>
        <taxon>Bacillati</taxon>
        <taxon>Bacillota</taxon>
        <taxon>Bacilli</taxon>
        <taxon>Lactobacillales</taxon>
        <taxon>Lactobacillaceae</taxon>
        <taxon>Secundilactobacillus</taxon>
    </lineage>
</organism>
<evidence type="ECO:0000313" key="3">
    <source>
        <dbReference type="EMBL" id="GAK47078.1"/>
    </source>
</evidence>
<dbReference type="PANTHER" id="PTHR32120">
    <property type="entry name" value="SMALL RIBOSOMAL SUBUNIT BIOGENESIS GTPASE RSGA"/>
    <property type="match status" value="1"/>
</dbReference>
<accession>A0A081BGB0</accession>
<dbReference type="GO" id="GO:0003924">
    <property type="term" value="F:GTPase activity"/>
    <property type="evidence" value="ECO:0007669"/>
    <property type="project" value="InterPro"/>
</dbReference>
<dbReference type="SUPFAM" id="SSF52540">
    <property type="entry name" value="P-loop containing nucleoside triphosphate hydrolases"/>
    <property type="match status" value="1"/>
</dbReference>
<proteinExistence type="predicted"/>
<dbReference type="InterPro" id="IPR004881">
    <property type="entry name" value="Ribosome_biogen_GTPase_RsgA"/>
</dbReference>